<dbReference type="Gene3D" id="3.30.160.170">
    <property type="entry name" value="FlaG-like"/>
    <property type="match status" value="1"/>
</dbReference>
<dbReference type="AlphaFoldDB" id="A0A6P1TKW9"/>
<dbReference type="PANTHER" id="PTHR37166">
    <property type="entry name" value="PROTEIN FLAG"/>
    <property type="match status" value="1"/>
</dbReference>
<organism evidence="2 3">
    <name type="scientific">Anaerocolumna sedimenticola</name>
    <dbReference type="NCBI Taxonomy" id="2696063"/>
    <lineage>
        <taxon>Bacteria</taxon>
        <taxon>Bacillati</taxon>
        <taxon>Bacillota</taxon>
        <taxon>Clostridia</taxon>
        <taxon>Lachnospirales</taxon>
        <taxon>Lachnospiraceae</taxon>
        <taxon>Anaerocolumna</taxon>
    </lineage>
</organism>
<dbReference type="SUPFAM" id="SSF160214">
    <property type="entry name" value="FlaG-like"/>
    <property type="match status" value="1"/>
</dbReference>
<evidence type="ECO:0000313" key="2">
    <source>
        <dbReference type="EMBL" id="QHQ60671.1"/>
    </source>
</evidence>
<dbReference type="KEGG" id="anr:Ana3638_07715"/>
<dbReference type="InterPro" id="IPR035924">
    <property type="entry name" value="FlaG-like_sf"/>
</dbReference>
<dbReference type="Proteomes" id="UP000464314">
    <property type="component" value="Chromosome"/>
</dbReference>
<name>A0A6P1TKW9_9FIRM</name>
<dbReference type="Pfam" id="PF03646">
    <property type="entry name" value="FlaG"/>
    <property type="match status" value="1"/>
</dbReference>
<dbReference type="InterPro" id="IPR005186">
    <property type="entry name" value="FlaG"/>
</dbReference>
<gene>
    <name evidence="2" type="ORF">Ana3638_07715</name>
</gene>
<keyword evidence="3" id="KW-1185">Reference proteome</keyword>
<evidence type="ECO:0008006" key="4">
    <source>
        <dbReference type="Google" id="ProtNLM"/>
    </source>
</evidence>
<protein>
    <recommendedName>
        <fullName evidence="4">Flagellar protein FlaG</fullName>
    </recommendedName>
</protein>
<feature type="region of interest" description="Disordered" evidence="1">
    <location>
        <begin position="28"/>
        <end position="63"/>
    </location>
</feature>
<reference evidence="2 3" key="1">
    <citation type="submission" date="2020-01" db="EMBL/GenBank/DDBJ databases">
        <title>Genome analysis of Anaerocolumna sp. CBA3638.</title>
        <authorList>
            <person name="Kim J."/>
            <person name="Roh S.W."/>
        </authorList>
    </citation>
    <scope>NUCLEOTIDE SEQUENCE [LARGE SCALE GENOMIC DNA]</scope>
    <source>
        <strain evidence="2 3">CBA3638</strain>
    </source>
</reference>
<dbReference type="PANTHER" id="PTHR37166:SF1">
    <property type="entry name" value="PROTEIN FLAG"/>
    <property type="match status" value="1"/>
</dbReference>
<dbReference type="RefSeq" id="WP_161837505.1">
    <property type="nucleotide sequence ID" value="NZ_CP048000.1"/>
</dbReference>
<dbReference type="EMBL" id="CP048000">
    <property type="protein sequence ID" value="QHQ60671.1"/>
    <property type="molecule type" value="Genomic_DNA"/>
</dbReference>
<sequence>MSIESISNTVPYADYKPEQKVQQVTVPAGINPTGAEVTDTAAGKTFTSKQESKEEEKQKDAQANANRIKSILNETNNKIKPARTRCEFSYHEEVNRVSIKVMDVDTDKVIREIPPEETLEMLQKLWEVAGLLVDEKR</sequence>
<accession>A0A6P1TKW9</accession>
<evidence type="ECO:0000256" key="1">
    <source>
        <dbReference type="SAM" id="MobiDB-lite"/>
    </source>
</evidence>
<proteinExistence type="predicted"/>
<evidence type="ECO:0000313" key="3">
    <source>
        <dbReference type="Proteomes" id="UP000464314"/>
    </source>
</evidence>
<feature type="compositionally biased region" description="Basic and acidic residues" evidence="1">
    <location>
        <begin position="50"/>
        <end position="60"/>
    </location>
</feature>